<keyword evidence="9" id="KW-0496">Mitochondrion</keyword>
<comment type="subcellular location">
    <subcellularLocation>
        <location evidence="1">Mitochondrion</location>
    </subcellularLocation>
</comment>
<comment type="catalytic activity">
    <reaction evidence="10">
        <text>a quinone + NADH + H(+) = a quinol + NAD(+)</text>
        <dbReference type="Rhea" id="RHEA:46160"/>
        <dbReference type="ChEBI" id="CHEBI:15378"/>
        <dbReference type="ChEBI" id="CHEBI:24646"/>
        <dbReference type="ChEBI" id="CHEBI:57540"/>
        <dbReference type="ChEBI" id="CHEBI:57945"/>
        <dbReference type="ChEBI" id="CHEBI:132124"/>
        <dbReference type="EC" id="1.6.5.9"/>
    </reaction>
</comment>
<dbReference type="EMBL" id="HE806317">
    <property type="protein sequence ID" value="CCH59706.1"/>
    <property type="molecule type" value="Genomic_DNA"/>
</dbReference>
<dbReference type="Gene3D" id="3.50.50.100">
    <property type="match status" value="1"/>
</dbReference>
<sequence>MHAAPLNPVWRSVLRQCHKSVSLCNNALVSKQMLQRANANARSFATYRPLLNESSSSSSASLTTKAKPLYKRIISKTLWTTAIVAALGVSFISYSIYREANPKKQIPQSSTFPNGSKRKTLIILGSGWGSITLLKSLDTTLYNVIVVSPRNHFLFTPLLPSTPVGTVEMKSIIEPVRSVARRCPGEVHYYEAEASDIDPVNKKITVLPVSSPNSTAIELDYDYLVVGVGAQSNTFGIPGVYENASFLKEISDAQEIRQKIMASIENAISLPQGSEERKRLLSYVVVGGGPTGVEFAAELKDYIDEDLNKWVPGISKEITVTLVEALPNILNMFDKSLVQYAEELFRKEKVELQLKSMVQKVDSTKVTMKCDNNEIKELPYGLLVWATGNGQRQVTKDLMAKVDKQDSRRGLLINEKLQLLGHEDSIFAIGDCTFHPGLVPTAEVAHQEGEYLADQFKHLYKLDQVKYEISTTKDSSKLTSLNNKLTKLENSADDFKFVHRGALAYLGREKAIADLSFGNSKYTSSGSFTFLFWRFAYLSMCISFRNRYLIFMDWVKMNILGRNSSV</sequence>
<reference evidence="14 15" key="1">
    <citation type="journal article" date="2011" name="Proc. Natl. Acad. Sci. U.S.A.">
        <title>Evolutionary erosion of yeast sex chromosomes by mating-type switching accidents.</title>
        <authorList>
            <person name="Gordon J.L."/>
            <person name="Armisen D."/>
            <person name="Proux-Wera E."/>
            <person name="Oheigeartaigh S.S."/>
            <person name="Byrne K.P."/>
            <person name="Wolfe K.H."/>
        </authorList>
    </citation>
    <scope>NUCLEOTIDE SEQUENCE [LARGE SCALE GENOMIC DNA]</scope>
    <source>
        <strain evidence="15">ATCC 34711 / CBS 6284 / DSM 70876 / NBRC 10599 / NRRL Y-10934 / UCD 77-7</strain>
    </source>
</reference>
<dbReference type="InParanoid" id="I2H004"/>
<evidence type="ECO:0000313" key="15">
    <source>
        <dbReference type="Proteomes" id="UP000002866"/>
    </source>
</evidence>
<evidence type="ECO:0000256" key="9">
    <source>
        <dbReference type="ARBA" id="ARBA00023128"/>
    </source>
</evidence>
<dbReference type="Pfam" id="PF07992">
    <property type="entry name" value="Pyr_redox_2"/>
    <property type="match status" value="1"/>
</dbReference>
<dbReference type="KEGG" id="tbl:TBLA_0B08910"/>
<dbReference type="GO" id="GO:0050136">
    <property type="term" value="F:NADH dehydrogenase (quinone) (non-electrogenic) activity"/>
    <property type="evidence" value="ECO:0007669"/>
    <property type="project" value="UniProtKB-EC"/>
</dbReference>
<evidence type="ECO:0000256" key="11">
    <source>
        <dbReference type="ARBA" id="ARBA00049010"/>
    </source>
</evidence>
<dbReference type="HOGENOM" id="CLU_021377_1_0_1"/>
<dbReference type="EC" id="1.6.5.9" evidence="3"/>
<comment type="similarity">
    <text evidence="2">Belongs to the NADH dehydrogenase family.</text>
</comment>
<accession>I2H004</accession>
<evidence type="ECO:0000256" key="6">
    <source>
        <dbReference type="ARBA" id="ARBA00022946"/>
    </source>
</evidence>
<evidence type="ECO:0000256" key="1">
    <source>
        <dbReference type="ARBA" id="ARBA00004173"/>
    </source>
</evidence>
<name>I2H004_HENB6</name>
<evidence type="ECO:0000256" key="2">
    <source>
        <dbReference type="ARBA" id="ARBA00005272"/>
    </source>
</evidence>
<keyword evidence="15" id="KW-1185">Reference proteome</keyword>
<evidence type="ECO:0000313" key="14">
    <source>
        <dbReference type="EMBL" id="CCH59706.1"/>
    </source>
</evidence>
<feature type="domain" description="FAD/NAD(P)-binding" evidence="12">
    <location>
        <begin position="120"/>
        <end position="449"/>
    </location>
</feature>
<keyword evidence="4" id="KW-0285">Flavoprotein</keyword>
<dbReference type="GeneID" id="14494016"/>
<dbReference type="PANTHER" id="PTHR43706:SF47">
    <property type="entry name" value="EXTERNAL NADH-UBIQUINONE OXIDOREDUCTASE 1, MITOCHONDRIAL-RELATED"/>
    <property type="match status" value="1"/>
</dbReference>
<dbReference type="GO" id="GO:0015980">
    <property type="term" value="P:energy derivation by oxidation of organic compounds"/>
    <property type="evidence" value="ECO:0007669"/>
    <property type="project" value="UniProtKB-ARBA"/>
</dbReference>
<dbReference type="FunCoup" id="I2H004">
    <property type="interactions" value="371"/>
</dbReference>
<dbReference type="PANTHER" id="PTHR43706">
    <property type="entry name" value="NADH DEHYDROGENASE"/>
    <property type="match status" value="1"/>
</dbReference>
<feature type="domain" description="External alternative NADH-ubiquinone oxidoreductase-like C-terminal" evidence="13">
    <location>
        <begin position="499"/>
        <end position="563"/>
    </location>
</feature>
<organism evidence="14 15">
    <name type="scientific">Henningerozyma blattae (strain ATCC 34711 / CBS 6284 / DSM 70876 / NBRC 10599 / NRRL Y-10934 / UCD 77-7)</name>
    <name type="common">Yeast</name>
    <name type="synonym">Tetrapisispora blattae</name>
    <dbReference type="NCBI Taxonomy" id="1071380"/>
    <lineage>
        <taxon>Eukaryota</taxon>
        <taxon>Fungi</taxon>
        <taxon>Dikarya</taxon>
        <taxon>Ascomycota</taxon>
        <taxon>Saccharomycotina</taxon>
        <taxon>Saccharomycetes</taxon>
        <taxon>Saccharomycetales</taxon>
        <taxon>Saccharomycetaceae</taxon>
        <taxon>Henningerozyma</taxon>
    </lineage>
</organism>
<dbReference type="GO" id="GO:0005739">
    <property type="term" value="C:mitochondrion"/>
    <property type="evidence" value="ECO:0007669"/>
    <property type="project" value="UniProtKB-SubCell"/>
</dbReference>
<evidence type="ECO:0000256" key="5">
    <source>
        <dbReference type="ARBA" id="ARBA00022827"/>
    </source>
</evidence>
<evidence type="ECO:0000259" key="13">
    <source>
        <dbReference type="Pfam" id="PF22366"/>
    </source>
</evidence>
<dbReference type="InterPro" id="IPR054585">
    <property type="entry name" value="NDH2-like_C"/>
</dbReference>
<gene>
    <name evidence="14" type="primary">TBLA0B08910</name>
    <name evidence="14" type="ORF">TBLA_0B08910</name>
</gene>
<evidence type="ECO:0000256" key="3">
    <source>
        <dbReference type="ARBA" id="ARBA00012637"/>
    </source>
</evidence>
<evidence type="ECO:0000259" key="12">
    <source>
        <dbReference type="Pfam" id="PF07992"/>
    </source>
</evidence>
<dbReference type="Proteomes" id="UP000002866">
    <property type="component" value="Chromosome 2"/>
</dbReference>
<dbReference type="InterPro" id="IPR036188">
    <property type="entry name" value="FAD/NAD-bd_sf"/>
</dbReference>
<dbReference type="InterPro" id="IPR045024">
    <property type="entry name" value="NDH-2"/>
</dbReference>
<evidence type="ECO:0000256" key="4">
    <source>
        <dbReference type="ARBA" id="ARBA00022630"/>
    </source>
</evidence>
<dbReference type="OMA" id="QIPAQKD"/>
<protein>
    <recommendedName>
        <fullName evidence="3">NADH:ubiquinone reductase (non-electrogenic)</fullName>
        <ecNumber evidence="3">1.6.5.9</ecNumber>
    </recommendedName>
</protein>
<dbReference type="FunFam" id="3.50.50.100:FF:000007">
    <property type="entry name" value="Rotenone-insensitive NADH-ubiquinone oxidoreductase, mitochondrial"/>
    <property type="match status" value="1"/>
</dbReference>
<dbReference type="eggNOG" id="KOG2495">
    <property type="taxonomic scope" value="Eukaryota"/>
</dbReference>
<dbReference type="AlphaFoldDB" id="I2H004"/>
<evidence type="ECO:0000256" key="10">
    <source>
        <dbReference type="ARBA" id="ARBA00047599"/>
    </source>
</evidence>
<keyword evidence="5" id="KW-0274">FAD</keyword>
<dbReference type="STRING" id="1071380.I2H004"/>
<comment type="catalytic activity">
    <reaction evidence="11">
        <text>a ubiquinone + NADH + H(+) = a ubiquinol + NAD(+)</text>
        <dbReference type="Rhea" id="RHEA:23152"/>
        <dbReference type="Rhea" id="RHEA-COMP:9565"/>
        <dbReference type="Rhea" id="RHEA-COMP:9566"/>
        <dbReference type="ChEBI" id="CHEBI:15378"/>
        <dbReference type="ChEBI" id="CHEBI:16389"/>
        <dbReference type="ChEBI" id="CHEBI:17976"/>
        <dbReference type="ChEBI" id="CHEBI:57540"/>
        <dbReference type="ChEBI" id="CHEBI:57945"/>
    </reaction>
</comment>
<dbReference type="PRINTS" id="PR00368">
    <property type="entry name" value="FADPNR"/>
</dbReference>
<keyword evidence="6" id="KW-0809">Transit peptide</keyword>
<dbReference type="RefSeq" id="XP_004179225.1">
    <property type="nucleotide sequence ID" value="XM_004179177.1"/>
</dbReference>
<evidence type="ECO:0000256" key="8">
    <source>
        <dbReference type="ARBA" id="ARBA00023027"/>
    </source>
</evidence>
<dbReference type="InterPro" id="IPR023753">
    <property type="entry name" value="FAD/NAD-binding_dom"/>
</dbReference>
<keyword evidence="7" id="KW-0560">Oxidoreductase</keyword>
<dbReference type="SUPFAM" id="SSF51905">
    <property type="entry name" value="FAD/NAD(P)-binding domain"/>
    <property type="match status" value="2"/>
</dbReference>
<dbReference type="Pfam" id="PF22366">
    <property type="entry name" value="NDH2_C"/>
    <property type="match status" value="1"/>
</dbReference>
<dbReference type="OrthoDB" id="3244603at2759"/>
<evidence type="ECO:0000256" key="7">
    <source>
        <dbReference type="ARBA" id="ARBA00023002"/>
    </source>
</evidence>
<proteinExistence type="inferred from homology"/>
<keyword evidence="8" id="KW-0520">NAD</keyword>